<name>A0A2J6X5A3_9BACT</name>
<sequence length="420" mass="49341">MADDEDIPESSTTSNNNDIIYSRIQQGRSIARWHLDIMNSETIDYETFIHMIHYLGEWKISQASPTNELNWMNQILEMYKSWKNWNDNGVYTPTQIQQNILNDPEIVADLKLRYLYGFEKTIKNLHPDVYDAILSYKKPNYMPFDYYSDKFWLHWATGGTSGIISGLKGSGKTSFALLLAEIAKRYGKIILTNIRIIDKDWEDSYFYSFSQLMEKLCDKALHIYEERQKGHDIPGILIIFDEMTVAGVRKKKAMSGKSLNIDEFDRLTRKFYADSLYIWHYEREIPTDIMESVNFLAHKFGDTTSSGVRKRKTGMFTFIEGNNREIYYIKEIPNTNLKYITEESAFFKMDINMSTIIDNLQNIEQEYRDAGDEFRMVRDIVRKLRTESETNEEFDENDIEPDVGAQEAMKIARNFKERGK</sequence>
<dbReference type="Proteomes" id="UP000236910">
    <property type="component" value="Unassembled WGS sequence"/>
</dbReference>
<organism evidence="1 2">
    <name type="scientific">Caldisericum exile</name>
    <dbReference type="NCBI Taxonomy" id="693075"/>
    <lineage>
        <taxon>Bacteria</taxon>
        <taxon>Pseudomonadati</taxon>
        <taxon>Caldisericota/Cryosericota group</taxon>
        <taxon>Caldisericota</taxon>
        <taxon>Caldisericia</taxon>
        <taxon>Caldisericales</taxon>
        <taxon>Caldisericaceae</taxon>
        <taxon>Caldisericum</taxon>
    </lineage>
</organism>
<proteinExistence type="predicted"/>
<reference evidence="1 2" key="1">
    <citation type="submission" date="2018-01" db="EMBL/GenBank/DDBJ databases">
        <title>Metagenomic assembled genomes from two thermal pools in the Uzon Caldera, Kamchatka, Russia.</title>
        <authorList>
            <person name="Wilkins L."/>
            <person name="Ettinger C."/>
        </authorList>
    </citation>
    <scope>NUCLEOTIDE SEQUENCE [LARGE SCALE GENOMIC DNA]</scope>
    <source>
        <strain evidence="1">ARK-10</strain>
    </source>
</reference>
<evidence type="ECO:0000313" key="1">
    <source>
        <dbReference type="EMBL" id="PMP81752.1"/>
    </source>
</evidence>
<dbReference type="InterPro" id="IPR027417">
    <property type="entry name" value="P-loop_NTPase"/>
</dbReference>
<accession>A0A2J6X5A3</accession>
<gene>
    <name evidence="1" type="ORF">C0175_04865</name>
</gene>
<evidence type="ECO:0000313" key="2">
    <source>
        <dbReference type="Proteomes" id="UP000236910"/>
    </source>
</evidence>
<protein>
    <submittedName>
        <fullName evidence="1">Uncharacterized protein</fullName>
    </submittedName>
</protein>
<dbReference type="Gene3D" id="3.40.50.300">
    <property type="entry name" value="P-loop containing nucleotide triphosphate hydrolases"/>
    <property type="match status" value="1"/>
</dbReference>
<comment type="caution">
    <text evidence="1">The sequence shown here is derived from an EMBL/GenBank/DDBJ whole genome shotgun (WGS) entry which is preliminary data.</text>
</comment>
<dbReference type="AlphaFoldDB" id="A0A2J6X5A3"/>
<dbReference type="SUPFAM" id="SSF52540">
    <property type="entry name" value="P-loop containing nucleoside triphosphate hydrolases"/>
    <property type="match status" value="1"/>
</dbReference>
<dbReference type="EMBL" id="PNIX01000285">
    <property type="protein sequence ID" value="PMP81752.1"/>
    <property type="molecule type" value="Genomic_DNA"/>
</dbReference>